<evidence type="ECO:0000313" key="2">
    <source>
        <dbReference type="RefSeq" id="XP_010441492.1"/>
    </source>
</evidence>
<sequence>MEVDDTVIVQPGKWILHNKRGWEFKMDTNLRGRCARLSSLRCLKDLVERIREMYGGVSSSCGVGLSYMFEDRLAQLNGFATAPIVIRDDREFRCFKSLSLADKTINLFVCFREMGGQISGSVVENVVGGEVSGLLQPSKSSAAVRTINLWMILFKIKCCFNSCKG</sequence>
<dbReference type="GeneID" id="104724650"/>
<accession>A0ABM0UI49</accession>
<reference evidence="2" key="2">
    <citation type="submission" date="2025-08" db="UniProtKB">
        <authorList>
            <consortium name="RefSeq"/>
        </authorList>
    </citation>
    <scope>IDENTIFICATION</scope>
    <source>
        <tissue evidence="2">Leaf</tissue>
    </source>
</reference>
<evidence type="ECO:0000313" key="1">
    <source>
        <dbReference type="Proteomes" id="UP000694864"/>
    </source>
</evidence>
<organism evidence="1 2">
    <name type="scientific">Camelina sativa</name>
    <name type="common">False flax</name>
    <name type="synonym">Myagrum sativum</name>
    <dbReference type="NCBI Taxonomy" id="90675"/>
    <lineage>
        <taxon>Eukaryota</taxon>
        <taxon>Viridiplantae</taxon>
        <taxon>Streptophyta</taxon>
        <taxon>Embryophyta</taxon>
        <taxon>Tracheophyta</taxon>
        <taxon>Spermatophyta</taxon>
        <taxon>Magnoliopsida</taxon>
        <taxon>eudicotyledons</taxon>
        <taxon>Gunneridae</taxon>
        <taxon>Pentapetalae</taxon>
        <taxon>rosids</taxon>
        <taxon>malvids</taxon>
        <taxon>Brassicales</taxon>
        <taxon>Brassicaceae</taxon>
        <taxon>Camelineae</taxon>
        <taxon>Camelina</taxon>
    </lineage>
</organism>
<name>A0ABM0UI49_CAMSA</name>
<dbReference type="RefSeq" id="XP_010441492.1">
    <property type="nucleotide sequence ID" value="XM_010443190.1"/>
</dbReference>
<keyword evidence="1" id="KW-1185">Reference proteome</keyword>
<proteinExistence type="predicted"/>
<protein>
    <submittedName>
        <fullName evidence="2">Uncharacterized protein LOC104724650</fullName>
    </submittedName>
</protein>
<gene>
    <name evidence="2" type="primary">LOC104724650</name>
</gene>
<reference evidence="1" key="1">
    <citation type="journal article" date="2014" name="Nat. Commun.">
        <title>The emerging biofuel crop Camelina sativa retains a highly undifferentiated hexaploid genome structure.</title>
        <authorList>
            <person name="Kagale S."/>
            <person name="Koh C."/>
            <person name="Nixon J."/>
            <person name="Bollina V."/>
            <person name="Clarke W.E."/>
            <person name="Tuteja R."/>
            <person name="Spillane C."/>
            <person name="Robinson S.J."/>
            <person name="Links M.G."/>
            <person name="Clarke C."/>
            <person name="Higgins E.E."/>
            <person name="Huebert T."/>
            <person name="Sharpe A.G."/>
            <person name="Parkin I.A."/>
        </authorList>
    </citation>
    <scope>NUCLEOTIDE SEQUENCE [LARGE SCALE GENOMIC DNA]</scope>
    <source>
        <strain evidence="1">cv. DH55</strain>
    </source>
</reference>
<dbReference type="Proteomes" id="UP000694864">
    <property type="component" value="Chromosome 11"/>
</dbReference>